<dbReference type="Proteomes" id="UP000555448">
    <property type="component" value="Unassembled WGS sequence"/>
</dbReference>
<gene>
    <name evidence="2" type="ORF">HNO88_003117</name>
</gene>
<name>A0A7W7KC36_9SPHN</name>
<dbReference type="Pfam" id="PF06821">
    <property type="entry name" value="Ser_hydrolase"/>
    <property type="match status" value="1"/>
</dbReference>
<organism evidence="2 3">
    <name type="scientific">Novosphingobium chloroacetimidivorans</name>
    <dbReference type="NCBI Taxonomy" id="1428314"/>
    <lineage>
        <taxon>Bacteria</taxon>
        <taxon>Pseudomonadati</taxon>
        <taxon>Pseudomonadota</taxon>
        <taxon>Alphaproteobacteria</taxon>
        <taxon>Sphingomonadales</taxon>
        <taxon>Sphingomonadaceae</taxon>
        <taxon>Novosphingobium</taxon>
    </lineage>
</organism>
<accession>A0A7W7KC36</accession>
<comment type="caution">
    <text evidence="2">The sequence shown here is derived from an EMBL/GenBank/DDBJ whole genome shotgun (WGS) entry which is preliminary data.</text>
</comment>
<evidence type="ECO:0000313" key="3">
    <source>
        <dbReference type="Proteomes" id="UP000555448"/>
    </source>
</evidence>
<dbReference type="GO" id="GO:0016787">
    <property type="term" value="F:hydrolase activity"/>
    <property type="evidence" value="ECO:0007669"/>
    <property type="project" value="UniProtKB-KW"/>
</dbReference>
<dbReference type="InterPro" id="IPR029058">
    <property type="entry name" value="AB_hydrolase_fold"/>
</dbReference>
<protein>
    <submittedName>
        <fullName evidence="2">Putative alpha/beta hydrolase family esterase</fullName>
    </submittedName>
</protein>
<keyword evidence="2" id="KW-0378">Hydrolase</keyword>
<feature type="region of interest" description="Disordered" evidence="1">
    <location>
        <begin position="194"/>
        <end position="227"/>
    </location>
</feature>
<feature type="compositionally biased region" description="Polar residues" evidence="1">
    <location>
        <begin position="194"/>
        <end position="209"/>
    </location>
</feature>
<dbReference type="EMBL" id="JACHLR010000014">
    <property type="protein sequence ID" value="MBB4859785.1"/>
    <property type="molecule type" value="Genomic_DNA"/>
</dbReference>
<keyword evidence="3" id="KW-1185">Reference proteome</keyword>
<evidence type="ECO:0000313" key="2">
    <source>
        <dbReference type="EMBL" id="MBB4859785.1"/>
    </source>
</evidence>
<dbReference type="AlphaFoldDB" id="A0A7W7KC36"/>
<dbReference type="Gene3D" id="3.40.50.1820">
    <property type="entry name" value="alpha/beta hydrolase"/>
    <property type="match status" value="1"/>
</dbReference>
<dbReference type="InterPro" id="IPR010662">
    <property type="entry name" value="RBBP9/YdeN"/>
</dbReference>
<proteinExistence type="predicted"/>
<reference evidence="2 3" key="1">
    <citation type="submission" date="2020-08" db="EMBL/GenBank/DDBJ databases">
        <title>Functional genomics of gut bacteria from endangered species of beetles.</title>
        <authorList>
            <person name="Carlos-Shanley C."/>
        </authorList>
    </citation>
    <scope>NUCLEOTIDE SEQUENCE [LARGE SCALE GENOMIC DNA]</scope>
    <source>
        <strain evidence="2 3">S00245</strain>
    </source>
</reference>
<dbReference type="SUPFAM" id="SSF53474">
    <property type="entry name" value="alpha/beta-Hydrolases"/>
    <property type="match status" value="1"/>
</dbReference>
<evidence type="ECO:0000256" key="1">
    <source>
        <dbReference type="SAM" id="MobiDB-lite"/>
    </source>
</evidence>
<sequence length="227" mass="25066">MYPRLQTASQSPAILLVPGLFGSGPEHWQTRWEQQDADCTKVELGRWDDPHRNTWINNLNLAIRQAGRPVVLVAHSLGCLAVAWWARYAQRDDEQPVIGALLVAPPEVDFFPLDERVARFAPTPTETLPFPSRLIASRNDPWMGQHTAQALARRWGSLFVDAGACGHINADSDLGDWSFGREQLAALLSEDLSGTGQPQLGQRSTSAQLKATGRPLARRGLERSVSN</sequence>
<dbReference type="RefSeq" id="WP_184247348.1">
    <property type="nucleotide sequence ID" value="NZ_JACHLR010000014.1"/>
</dbReference>